<dbReference type="GO" id="GO:0003676">
    <property type="term" value="F:nucleic acid binding"/>
    <property type="evidence" value="ECO:0007669"/>
    <property type="project" value="InterPro"/>
</dbReference>
<evidence type="ECO:0000313" key="5">
    <source>
        <dbReference type="WBParaSite" id="Minc3s03171g33026"/>
    </source>
</evidence>
<dbReference type="InterPro" id="IPR041588">
    <property type="entry name" value="Integrase_H2C2"/>
</dbReference>
<organism evidence="4 5">
    <name type="scientific">Meloidogyne incognita</name>
    <name type="common">Southern root-knot nematode worm</name>
    <name type="synonym">Oxyuris incognita</name>
    <dbReference type="NCBI Taxonomy" id="6306"/>
    <lineage>
        <taxon>Eukaryota</taxon>
        <taxon>Metazoa</taxon>
        <taxon>Ecdysozoa</taxon>
        <taxon>Nematoda</taxon>
        <taxon>Chromadorea</taxon>
        <taxon>Rhabditida</taxon>
        <taxon>Tylenchina</taxon>
        <taxon>Tylenchomorpha</taxon>
        <taxon>Tylenchoidea</taxon>
        <taxon>Meloidogynidae</taxon>
        <taxon>Meloidogyninae</taxon>
        <taxon>Meloidogyne</taxon>
        <taxon>Meloidogyne incognita group</taxon>
    </lineage>
</organism>
<dbReference type="AlphaFoldDB" id="A0A914MYS9"/>
<dbReference type="Pfam" id="PF17921">
    <property type="entry name" value="Integrase_H2C2"/>
    <property type="match status" value="1"/>
</dbReference>
<dbReference type="PANTHER" id="PTHR37984">
    <property type="entry name" value="PROTEIN CBG26694"/>
    <property type="match status" value="1"/>
</dbReference>
<dbReference type="EC" id="2.7.7.49" evidence="1"/>
<keyword evidence="4" id="KW-1185">Reference proteome</keyword>
<feature type="domain" description="Integrase catalytic" evidence="3">
    <location>
        <begin position="86"/>
        <end position="249"/>
    </location>
</feature>
<evidence type="ECO:0000259" key="3">
    <source>
        <dbReference type="PROSITE" id="PS50994"/>
    </source>
</evidence>
<proteinExistence type="predicted"/>
<dbReference type="InterPro" id="IPR012337">
    <property type="entry name" value="RNaseH-like_sf"/>
</dbReference>
<dbReference type="Pfam" id="PF00665">
    <property type="entry name" value="rve"/>
    <property type="match status" value="1"/>
</dbReference>
<feature type="compositionally biased region" description="Polar residues" evidence="2">
    <location>
        <begin position="418"/>
        <end position="440"/>
    </location>
</feature>
<name>A0A914MYS9_MELIC</name>
<dbReference type="GO" id="GO:0015074">
    <property type="term" value="P:DNA integration"/>
    <property type="evidence" value="ECO:0007669"/>
    <property type="project" value="InterPro"/>
</dbReference>
<dbReference type="GO" id="GO:0003964">
    <property type="term" value="F:RNA-directed DNA polymerase activity"/>
    <property type="evidence" value="ECO:0007669"/>
    <property type="project" value="UniProtKB-EC"/>
</dbReference>
<evidence type="ECO:0000256" key="1">
    <source>
        <dbReference type="ARBA" id="ARBA00012493"/>
    </source>
</evidence>
<feature type="region of interest" description="Disordered" evidence="2">
    <location>
        <begin position="413"/>
        <end position="462"/>
    </location>
</feature>
<evidence type="ECO:0000256" key="2">
    <source>
        <dbReference type="SAM" id="MobiDB-lite"/>
    </source>
</evidence>
<dbReference type="Gene3D" id="1.10.340.70">
    <property type="match status" value="1"/>
</dbReference>
<dbReference type="InterPro" id="IPR001584">
    <property type="entry name" value="Integrase_cat-core"/>
</dbReference>
<dbReference type="InterPro" id="IPR050951">
    <property type="entry name" value="Retrovirus_Pol_polyprotein"/>
</dbReference>
<dbReference type="Gene3D" id="3.30.420.10">
    <property type="entry name" value="Ribonuclease H-like superfamily/Ribonuclease H"/>
    <property type="match status" value="1"/>
</dbReference>
<dbReference type="Proteomes" id="UP000887563">
    <property type="component" value="Unplaced"/>
</dbReference>
<sequence>MSDILYFQPPESVPRIYVPISLRALIFDSFHNNIVGGGHMNLRKTLNKCSRRYYWPKMYSDILMWTKQCLVCQLRHNPIPLYRTEMRSVPANTLFARIGLDLAGPLPLTESGNKHILNIICWFSKYVIAVPVPNTKSQTIAHALFKNVYLKFGGCTELITDNATTFTSEFFRSFCSLLYINKTYSTPYYSQGNSVTERSFRTFHNILAKYINPKEPNFDEFLDAAAFCYNTSIHETTKETPFFLVFGRDPIFSIDQILDSTIYMPLPENDLSEFKTKLILSLRKAWNSAAEATKQAQQKSKTQYDKKSRSQIIAIGDRVLLRNYTGKIGTSQKFHLPWKGLFRVIESDGIHATILSCSAPQSKPHKVHLNQIKKFIGPEITTPALTTPDTPLEELEALKQSQAKELTEVVGYNHELNDNTNKNKTTESEQITKSQNQQVTEKLLPDNINSNTHQYNLRSRKQ</sequence>
<evidence type="ECO:0000313" key="4">
    <source>
        <dbReference type="Proteomes" id="UP000887563"/>
    </source>
</evidence>
<dbReference type="SUPFAM" id="SSF53098">
    <property type="entry name" value="Ribonuclease H-like"/>
    <property type="match status" value="1"/>
</dbReference>
<accession>A0A914MYS9</accession>
<protein>
    <recommendedName>
        <fullName evidence="1">RNA-directed DNA polymerase</fullName>
        <ecNumber evidence="1">2.7.7.49</ecNumber>
    </recommendedName>
</protein>
<feature type="compositionally biased region" description="Polar residues" evidence="2">
    <location>
        <begin position="447"/>
        <end position="462"/>
    </location>
</feature>
<dbReference type="PANTHER" id="PTHR37984:SF5">
    <property type="entry name" value="PROTEIN NYNRIN-LIKE"/>
    <property type="match status" value="1"/>
</dbReference>
<dbReference type="WBParaSite" id="Minc3s03171g33026">
    <property type="protein sequence ID" value="Minc3s03171g33026"/>
    <property type="gene ID" value="Minc3s03171g33026"/>
</dbReference>
<reference evidence="5" key="1">
    <citation type="submission" date="2022-11" db="UniProtKB">
        <authorList>
            <consortium name="WormBaseParasite"/>
        </authorList>
    </citation>
    <scope>IDENTIFICATION</scope>
</reference>
<dbReference type="InterPro" id="IPR036397">
    <property type="entry name" value="RNaseH_sf"/>
</dbReference>
<dbReference type="PROSITE" id="PS50994">
    <property type="entry name" value="INTEGRASE"/>
    <property type="match status" value="1"/>
</dbReference>